<dbReference type="EMBL" id="CASHTH010000260">
    <property type="protein sequence ID" value="CAI7995914.1"/>
    <property type="molecule type" value="Genomic_DNA"/>
</dbReference>
<dbReference type="Proteomes" id="UP001174909">
    <property type="component" value="Unassembled WGS sequence"/>
</dbReference>
<dbReference type="InterPro" id="IPR021122">
    <property type="entry name" value="RNA_ligase_dom_REL/Rnl2"/>
</dbReference>
<keyword evidence="4" id="KW-1185">Reference proteome</keyword>
<feature type="region of interest" description="Disordered" evidence="1">
    <location>
        <begin position="259"/>
        <end position="286"/>
    </location>
</feature>
<protein>
    <submittedName>
        <fullName evidence="3">RNA-editing ligase 1, mitochondrial</fullName>
    </submittedName>
</protein>
<dbReference type="Gene3D" id="3.30.470.30">
    <property type="entry name" value="DNA ligase/mRNA capping enzyme"/>
    <property type="match status" value="1"/>
</dbReference>
<accession>A0AA35QXD6</accession>
<evidence type="ECO:0000256" key="1">
    <source>
        <dbReference type="SAM" id="MobiDB-lite"/>
    </source>
</evidence>
<feature type="region of interest" description="Disordered" evidence="1">
    <location>
        <begin position="1"/>
        <end position="23"/>
    </location>
</feature>
<feature type="domain" description="RNA ligase" evidence="2">
    <location>
        <begin position="38"/>
        <end position="251"/>
    </location>
</feature>
<evidence type="ECO:0000313" key="4">
    <source>
        <dbReference type="Proteomes" id="UP001174909"/>
    </source>
</evidence>
<dbReference type="Gene3D" id="3.30.1490.70">
    <property type="match status" value="1"/>
</dbReference>
<gene>
    <name evidence="3" type="ORF">GBAR_LOCUS1786</name>
</gene>
<name>A0AA35QXD6_GEOBA</name>
<dbReference type="Pfam" id="PF09414">
    <property type="entry name" value="RNA_ligase"/>
    <property type="match status" value="1"/>
</dbReference>
<proteinExistence type="predicted"/>
<sequence>MAENTPVKDKHPEAFSPYEKMPTDTNGWTSRHLDAIKQWVALEKIHGANFSFTVSAETPGGEIGPARAAKRTAYLKEGENFYGLCKNRALLEEEGEKTRRLFSAVREGHCSDVSSVTVFGELFGGWYPHPDVPQASNAVKIQREVVYCPENRFIAYDVAVTHTDNTQEFLDYNVCMQLFSRVGFLYCEPLKAGTLQDMLSLELGFETKLPVKFNLPPLADRKNTAEGVVVKPLKNTVLDTRKGPQRVIFKRKGKEFNERRKPWVPPTSDGGKSRKKKRGDRGEDHEHQVRIETLKYELNALVCEQRLVNTISKRGVPDSELDWIELTEALVADVLESGESENEELWGACGGPSNEVLDGLREECRQLVEMYRVSESMADVAI</sequence>
<dbReference type="SUPFAM" id="SSF56091">
    <property type="entry name" value="DNA ligase/mRNA capping enzyme, catalytic domain"/>
    <property type="match status" value="1"/>
</dbReference>
<evidence type="ECO:0000313" key="3">
    <source>
        <dbReference type="EMBL" id="CAI7995914.1"/>
    </source>
</evidence>
<evidence type="ECO:0000259" key="2">
    <source>
        <dbReference type="Pfam" id="PF09414"/>
    </source>
</evidence>
<feature type="compositionally biased region" description="Basic and acidic residues" evidence="1">
    <location>
        <begin position="1"/>
        <end position="13"/>
    </location>
</feature>
<dbReference type="GO" id="GO:0016874">
    <property type="term" value="F:ligase activity"/>
    <property type="evidence" value="ECO:0007669"/>
    <property type="project" value="UniProtKB-KW"/>
</dbReference>
<comment type="caution">
    <text evidence="3">The sequence shown here is derived from an EMBL/GenBank/DDBJ whole genome shotgun (WGS) entry which is preliminary data.</text>
</comment>
<dbReference type="AlphaFoldDB" id="A0AA35QXD6"/>
<reference evidence="3" key="1">
    <citation type="submission" date="2023-03" db="EMBL/GenBank/DDBJ databases">
        <authorList>
            <person name="Steffen K."/>
            <person name="Cardenas P."/>
        </authorList>
    </citation>
    <scope>NUCLEOTIDE SEQUENCE</scope>
</reference>
<keyword evidence="3" id="KW-0436">Ligase</keyword>
<organism evidence="3 4">
    <name type="scientific">Geodia barretti</name>
    <name type="common">Barrett's horny sponge</name>
    <dbReference type="NCBI Taxonomy" id="519541"/>
    <lineage>
        <taxon>Eukaryota</taxon>
        <taxon>Metazoa</taxon>
        <taxon>Porifera</taxon>
        <taxon>Demospongiae</taxon>
        <taxon>Heteroscleromorpha</taxon>
        <taxon>Tetractinellida</taxon>
        <taxon>Astrophorina</taxon>
        <taxon>Geodiidae</taxon>
        <taxon>Geodia</taxon>
    </lineage>
</organism>